<dbReference type="GO" id="GO:0009279">
    <property type="term" value="C:cell outer membrane"/>
    <property type="evidence" value="ECO:0007669"/>
    <property type="project" value="UniProtKB-SubCell"/>
</dbReference>
<dbReference type="PROSITE" id="PS52016">
    <property type="entry name" value="TONB_DEPENDENT_REC_3"/>
    <property type="match status" value="1"/>
</dbReference>
<feature type="non-terminal residue" evidence="3">
    <location>
        <position position="114"/>
    </location>
</feature>
<evidence type="ECO:0000256" key="1">
    <source>
        <dbReference type="PROSITE-ProRule" id="PRU01360"/>
    </source>
</evidence>
<reference evidence="3 4" key="1">
    <citation type="submission" date="2019-02" db="EMBL/GenBank/DDBJ databases">
        <title>Prokaryotic population dynamics and viral predation in marine succession experiment using metagenomics: the confinement effect.</title>
        <authorList>
            <person name="Haro-Moreno J.M."/>
            <person name="Rodriguez-Valera F."/>
            <person name="Lopez-Perez M."/>
        </authorList>
    </citation>
    <scope>NUCLEOTIDE SEQUENCE [LARGE SCALE GENOMIC DNA]</scope>
    <source>
        <strain evidence="3">MED-G159</strain>
    </source>
</reference>
<comment type="subcellular location">
    <subcellularLocation>
        <location evidence="1">Cell outer membrane</location>
        <topology evidence="1">Multi-pass membrane protein</topology>
    </subcellularLocation>
</comment>
<dbReference type="EMBL" id="SHBE01000002">
    <property type="protein sequence ID" value="RZO26786.1"/>
    <property type="molecule type" value="Genomic_DNA"/>
</dbReference>
<dbReference type="InterPro" id="IPR012910">
    <property type="entry name" value="Plug_dom"/>
</dbReference>
<gene>
    <name evidence="3" type="ORF">EVA92_01120</name>
</gene>
<keyword evidence="1" id="KW-0472">Membrane</keyword>
<dbReference type="InterPro" id="IPR037066">
    <property type="entry name" value="Plug_dom_sf"/>
</dbReference>
<evidence type="ECO:0000313" key="3">
    <source>
        <dbReference type="EMBL" id="RZO26786.1"/>
    </source>
</evidence>
<comment type="caution">
    <text evidence="3">The sequence shown here is derived from an EMBL/GenBank/DDBJ whole genome shotgun (WGS) entry which is preliminary data.</text>
</comment>
<evidence type="ECO:0000313" key="4">
    <source>
        <dbReference type="Proteomes" id="UP000315825"/>
    </source>
</evidence>
<accession>A0A520N033</accession>
<sequence>MNKYIYLLSFFLFFNLSISSQENDSNEIEEVIVTAQKKEERYVDVPVSVTTVSGEQLDIARVGYVQELVAAAPSVTYNRTAGMRGDGIYIRGIGTSLFQSGVEPTVSAVLDGVV</sequence>
<name>A0A520N033_9GAMM</name>
<keyword evidence="1" id="KW-1134">Transmembrane beta strand</keyword>
<dbReference type="Pfam" id="PF07715">
    <property type="entry name" value="Plug"/>
    <property type="match status" value="1"/>
</dbReference>
<keyword evidence="1" id="KW-0812">Transmembrane</keyword>
<evidence type="ECO:0000259" key="2">
    <source>
        <dbReference type="Pfam" id="PF07715"/>
    </source>
</evidence>
<proteinExistence type="inferred from homology"/>
<keyword evidence="1" id="KW-0998">Cell outer membrane</keyword>
<dbReference type="Proteomes" id="UP000315825">
    <property type="component" value="Unassembled WGS sequence"/>
</dbReference>
<feature type="domain" description="TonB-dependent receptor plug" evidence="2">
    <location>
        <begin position="44"/>
        <end position="113"/>
    </location>
</feature>
<protein>
    <recommendedName>
        <fullName evidence="2">TonB-dependent receptor plug domain-containing protein</fullName>
    </recommendedName>
</protein>
<keyword evidence="1" id="KW-0813">Transport</keyword>
<dbReference type="InterPro" id="IPR039426">
    <property type="entry name" value="TonB-dep_rcpt-like"/>
</dbReference>
<dbReference type="Gene3D" id="2.170.130.10">
    <property type="entry name" value="TonB-dependent receptor, plug domain"/>
    <property type="match status" value="1"/>
</dbReference>
<comment type="similarity">
    <text evidence="1">Belongs to the TonB-dependent receptor family.</text>
</comment>
<dbReference type="SUPFAM" id="SSF56935">
    <property type="entry name" value="Porins"/>
    <property type="match status" value="1"/>
</dbReference>
<organism evidence="3 4">
    <name type="scientific">SAR86 cluster bacterium</name>
    <dbReference type="NCBI Taxonomy" id="2030880"/>
    <lineage>
        <taxon>Bacteria</taxon>
        <taxon>Pseudomonadati</taxon>
        <taxon>Pseudomonadota</taxon>
        <taxon>Gammaproteobacteria</taxon>
        <taxon>SAR86 cluster</taxon>
    </lineage>
</organism>
<dbReference type="AlphaFoldDB" id="A0A520N033"/>